<gene>
    <name evidence="1" type="ORF">Aca07nite_77260</name>
</gene>
<accession>A0ABQ3WVX4</accession>
<dbReference type="InterPro" id="IPR009045">
    <property type="entry name" value="Zn_M74/Hedgehog-like"/>
</dbReference>
<evidence type="ECO:0008006" key="2">
    <source>
        <dbReference type="Google" id="ProtNLM"/>
    </source>
</evidence>
<comment type="caution">
    <text evidence="1">The sequence shown here is derived from an EMBL/GenBank/DDBJ whole genome shotgun (WGS) entry which is preliminary data.</text>
</comment>
<evidence type="ECO:0000313" key="1">
    <source>
        <dbReference type="EMBL" id="GID50451.1"/>
    </source>
</evidence>
<dbReference type="EMBL" id="BOMF01000149">
    <property type="protein sequence ID" value="GID50451.1"/>
    <property type="molecule type" value="Genomic_DNA"/>
</dbReference>
<sequence>MTTDDDMLARTSGYLGITAADLHAGDRTYGAALRRLLNRNGIPAPPGTLATVLRAVAAYQRRHGGLRDDGVPDEATLWRLHLGAAADRDLRRVSQTPVDVRRRAAAGHRRMTHGHHDVWLRGDAACAFRALRDEATRIGAIVTSAGGLRRPASLVTAGRSAASMHYAGLAFDLWIHDGMKDPASDPYVVTRTRDTWQVWARTAHGVTRALDAIVHTGSAIITERVRATVIDFTTLAARHGFRPIGPRPGFPADYLCAEWWHFQYGATLHPWVSQFGIEMIRTGRYTLDSLSTFEHLWSLRELIYGRRGGWL</sequence>
<reference evidence="1" key="1">
    <citation type="submission" date="2021-01" db="EMBL/GenBank/DDBJ databases">
        <title>Whole genome shotgun sequence of Actinoplanes capillaceus NBRC 16408.</title>
        <authorList>
            <person name="Komaki H."/>
            <person name="Tamura T."/>
        </authorList>
    </citation>
    <scope>NUCLEOTIDE SEQUENCE [LARGE SCALE GENOMIC DNA]</scope>
    <source>
        <strain evidence="1">NBRC 16408</strain>
    </source>
</reference>
<dbReference type="RefSeq" id="WP_204300489.1">
    <property type="nucleotide sequence ID" value="NZ_BAAAGQ010000037.1"/>
</dbReference>
<name>A0ABQ3WVX4_9ACTN</name>
<protein>
    <recommendedName>
        <fullName evidence="2">Peptidoglycan binding domain-containing protein</fullName>
    </recommendedName>
</protein>
<proteinExistence type="predicted"/>
<organism evidence="1">
    <name type="scientific">Actinoplanes campanulatus</name>
    <dbReference type="NCBI Taxonomy" id="113559"/>
    <lineage>
        <taxon>Bacteria</taxon>
        <taxon>Bacillati</taxon>
        <taxon>Actinomycetota</taxon>
        <taxon>Actinomycetes</taxon>
        <taxon>Micromonosporales</taxon>
        <taxon>Micromonosporaceae</taxon>
        <taxon>Actinoplanes</taxon>
    </lineage>
</organism>
<dbReference type="SUPFAM" id="SSF55166">
    <property type="entry name" value="Hedgehog/DD-peptidase"/>
    <property type="match status" value="1"/>
</dbReference>